<organism evidence="2 3">
    <name type="scientific">Trichogramma kaykai</name>
    <dbReference type="NCBI Taxonomy" id="54128"/>
    <lineage>
        <taxon>Eukaryota</taxon>
        <taxon>Metazoa</taxon>
        <taxon>Ecdysozoa</taxon>
        <taxon>Arthropoda</taxon>
        <taxon>Hexapoda</taxon>
        <taxon>Insecta</taxon>
        <taxon>Pterygota</taxon>
        <taxon>Neoptera</taxon>
        <taxon>Endopterygota</taxon>
        <taxon>Hymenoptera</taxon>
        <taxon>Apocrita</taxon>
        <taxon>Proctotrupomorpha</taxon>
        <taxon>Chalcidoidea</taxon>
        <taxon>Trichogrammatidae</taxon>
        <taxon>Trichogramma</taxon>
    </lineage>
</organism>
<evidence type="ECO:0000313" key="2">
    <source>
        <dbReference type="EMBL" id="KAL3396639.1"/>
    </source>
</evidence>
<protein>
    <submittedName>
        <fullName evidence="2">Uncharacterized protein</fullName>
    </submittedName>
</protein>
<gene>
    <name evidence="2" type="ORF">TKK_009509</name>
</gene>
<reference evidence="2 3" key="1">
    <citation type="journal article" date="2024" name="bioRxiv">
        <title>A reference genome for Trichogramma kaykai: A tiny desert-dwelling parasitoid wasp with competing sex-ratio distorters.</title>
        <authorList>
            <person name="Culotta J."/>
            <person name="Lindsey A.R."/>
        </authorList>
    </citation>
    <scope>NUCLEOTIDE SEQUENCE [LARGE SCALE GENOMIC DNA]</scope>
    <source>
        <strain evidence="2 3">KSX58</strain>
    </source>
</reference>
<feature type="region of interest" description="Disordered" evidence="1">
    <location>
        <begin position="1"/>
        <end position="20"/>
    </location>
</feature>
<keyword evidence="3" id="KW-1185">Reference proteome</keyword>
<feature type="compositionally biased region" description="Basic and acidic residues" evidence="1">
    <location>
        <begin position="1"/>
        <end position="17"/>
    </location>
</feature>
<dbReference type="EMBL" id="JBJJXI010000070">
    <property type="protein sequence ID" value="KAL3396639.1"/>
    <property type="molecule type" value="Genomic_DNA"/>
</dbReference>
<proteinExistence type="predicted"/>
<name>A0ABD2WU71_9HYME</name>
<comment type="caution">
    <text evidence="2">The sequence shown here is derived from an EMBL/GenBank/DDBJ whole genome shotgun (WGS) entry which is preliminary data.</text>
</comment>
<evidence type="ECO:0000256" key="1">
    <source>
        <dbReference type="SAM" id="MobiDB-lite"/>
    </source>
</evidence>
<accession>A0ABD2WU71</accession>
<dbReference type="Proteomes" id="UP001627154">
    <property type="component" value="Unassembled WGS sequence"/>
</dbReference>
<sequence>MEKRSRSLLRHKGEGAKCRPTTDPVHPHVCAQGPWYKALARQREGPRVARRASLVYVYVQSISAFRCEKCIEAIPIAELVRALLCYCCAAATFARKRAKQSRHCAPLPPRASLYRTRLFHPNDLPTFFIFLFSLE</sequence>
<dbReference type="AlphaFoldDB" id="A0ABD2WU71"/>
<evidence type="ECO:0000313" key="3">
    <source>
        <dbReference type="Proteomes" id="UP001627154"/>
    </source>
</evidence>